<dbReference type="InterPro" id="IPR026992">
    <property type="entry name" value="DIOX_N"/>
</dbReference>
<keyword evidence="3 5" id="KW-0560">Oxidoreductase</keyword>
<dbReference type="PROSITE" id="PS51471">
    <property type="entry name" value="FE2OG_OXY"/>
    <property type="match status" value="1"/>
</dbReference>
<organism evidence="7 8">
    <name type="scientific">Iris pallida</name>
    <name type="common">Sweet iris</name>
    <dbReference type="NCBI Taxonomy" id="29817"/>
    <lineage>
        <taxon>Eukaryota</taxon>
        <taxon>Viridiplantae</taxon>
        <taxon>Streptophyta</taxon>
        <taxon>Embryophyta</taxon>
        <taxon>Tracheophyta</taxon>
        <taxon>Spermatophyta</taxon>
        <taxon>Magnoliopsida</taxon>
        <taxon>Liliopsida</taxon>
        <taxon>Asparagales</taxon>
        <taxon>Iridaceae</taxon>
        <taxon>Iridoideae</taxon>
        <taxon>Irideae</taxon>
        <taxon>Iris</taxon>
    </lineage>
</organism>
<sequence length="373" mass="41528">MAMVENRGRLGGLGGSLKVDNVQALATAAAADDPKYMLTRDRILNRYIRPETDVDDLVRVVDDDDDPIPVVDLQRLVDPTSSQEEAAKLKSACEDWGFFQLVNHGVSEELMERVKADVEGFFRLPLEAKEECAQLPGGLEGYGQAFVVSEEQKLDWGDMLFLLSQPQSCKAPKFWPTDPPTFRQAETLDKYSLEVRRVAHCVLGFMSRNLGLESDRLIDSFKEFQSFRINYYPPCPYAKNVLGIAPHSDAVGLTILFQVNSVEGLQISRNGRWIPVKPLPGAFVANIGDILEMLTNGKYKSIEHRVIVDPSKERLSIAAFHTASMGSVVGPLPELVDGSKEYYKSLSMEDFTKLVVSSKLDGKGLMDRLKLNP</sequence>
<keyword evidence="2 5" id="KW-0479">Metal-binding</keyword>
<dbReference type="AlphaFoldDB" id="A0AAX6GHY1"/>
<accession>A0AAX6GHY1</accession>
<name>A0AAX6GHY1_IRIPA</name>
<proteinExistence type="inferred from homology"/>
<evidence type="ECO:0000313" key="7">
    <source>
        <dbReference type="EMBL" id="KAJ6828319.1"/>
    </source>
</evidence>
<dbReference type="InterPro" id="IPR027443">
    <property type="entry name" value="IPNS-like_sf"/>
</dbReference>
<evidence type="ECO:0000313" key="8">
    <source>
        <dbReference type="Proteomes" id="UP001140949"/>
    </source>
</evidence>
<evidence type="ECO:0000256" key="5">
    <source>
        <dbReference type="RuleBase" id="RU003682"/>
    </source>
</evidence>
<dbReference type="GO" id="GO:0016491">
    <property type="term" value="F:oxidoreductase activity"/>
    <property type="evidence" value="ECO:0007669"/>
    <property type="project" value="UniProtKB-KW"/>
</dbReference>
<dbReference type="Gene3D" id="2.60.120.330">
    <property type="entry name" value="B-lactam Antibiotic, Isopenicillin N Synthase, Chain"/>
    <property type="match status" value="1"/>
</dbReference>
<comment type="caution">
    <text evidence="7">The sequence shown here is derived from an EMBL/GenBank/DDBJ whole genome shotgun (WGS) entry which is preliminary data.</text>
</comment>
<protein>
    <submittedName>
        <fullName evidence="7">S-norcoclaurine synthase 1-like</fullName>
    </submittedName>
</protein>
<dbReference type="InterPro" id="IPR005123">
    <property type="entry name" value="Oxoglu/Fe-dep_dioxygenase_dom"/>
</dbReference>
<dbReference type="Proteomes" id="UP001140949">
    <property type="component" value="Unassembled WGS sequence"/>
</dbReference>
<comment type="similarity">
    <text evidence="1 5">Belongs to the iron/ascorbate-dependent oxidoreductase family.</text>
</comment>
<dbReference type="SUPFAM" id="SSF51197">
    <property type="entry name" value="Clavaminate synthase-like"/>
    <property type="match status" value="1"/>
</dbReference>
<dbReference type="InterPro" id="IPR044861">
    <property type="entry name" value="IPNS-like_FE2OG_OXY"/>
</dbReference>
<keyword evidence="8" id="KW-1185">Reference proteome</keyword>
<evidence type="ECO:0000256" key="2">
    <source>
        <dbReference type="ARBA" id="ARBA00022723"/>
    </source>
</evidence>
<dbReference type="GO" id="GO:0046872">
    <property type="term" value="F:metal ion binding"/>
    <property type="evidence" value="ECO:0007669"/>
    <property type="project" value="UniProtKB-KW"/>
</dbReference>
<evidence type="ECO:0000256" key="4">
    <source>
        <dbReference type="ARBA" id="ARBA00023004"/>
    </source>
</evidence>
<keyword evidence="4 5" id="KW-0408">Iron</keyword>
<reference evidence="7" key="1">
    <citation type="journal article" date="2023" name="GigaByte">
        <title>Genome assembly of the bearded iris, Iris pallida Lam.</title>
        <authorList>
            <person name="Bruccoleri R.E."/>
            <person name="Oakeley E.J."/>
            <person name="Faust A.M.E."/>
            <person name="Altorfer M."/>
            <person name="Dessus-Babus S."/>
            <person name="Burckhardt D."/>
            <person name="Oertli M."/>
            <person name="Naumann U."/>
            <person name="Petersen F."/>
            <person name="Wong J."/>
        </authorList>
    </citation>
    <scope>NUCLEOTIDE SEQUENCE</scope>
    <source>
        <strain evidence="7">GSM-AAB239-AS_SAM_17_03QT</strain>
    </source>
</reference>
<dbReference type="Pfam" id="PF14226">
    <property type="entry name" value="DIOX_N"/>
    <property type="match status" value="1"/>
</dbReference>
<gene>
    <name evidence="7" type="ORF">M6B38_362850</name>
</gene>
<dbReference type="FunFam" id="2.60.120.330:FF:000001">
    <property type="entry name" value="Protein SRG1"/>
    <property type="match status" value="1"/>
</dbReference>
<feature type="domain" description="Fe2OG dioxygenase" evidence="6">
    <location>
        <begin position="223"/>
        <end position="323"/>
    </location>
</feature>
<reference evidence="7" key="2">
    <citation type="submission" date="2023-04" db="EMBL/GenBank/DDBJ databases">
        <authorList>
            <person name="Bruccoleri R.E."/>
            <person name="Oakeley E.J."/>
            <person name="Faust A.-M."/>
            <person name="Dessus-Babus S."/>
            <person name="Altorfer M."/>
            <person name="Burckhardt D."/>
            <person name="Oertli M."/>
            <person name="Naumann U."/>
            <person name="Petersen F."/>
            <person name="Wong J."/>
        </authorList>
    </citation>
    <scope>NUCLEOTIDE SEQUENCE</scope>
    <source>
        <strain evidence="7">GSM-AAB239-AS_SAM_17_03QT</strain>
        <tissue evidence="7">Leaf</tissue>
    </source>
</reference>
<dbReference type="InterPro" id="IPR050295">
    <property type="entry name" value="Plant_2OG-oxidoreductases"/>
</dbReference>
<dbReference type="EMBL" id="JANAVB010019400">
    <property type="protein sequence ID" value="KAJ6828319.1"/>
    <property type="molecule type" value="Genomic_DNA"/>
</dbReference>
<evidence type="ECO:0000256" key="3">
    <source>
        <dbReference type="ARBA" id="ARBA00023002"/>
    </source>
</evidence>
<evidence type="ECO:0000259" key="6">
    <source>
        <dbReference type="PROSITE" id="PS51471"/>
    </source>
</evidence>
<dbReference type="Pfam" id="PF03171">
    <property type="entry name" value="2OG-FeII_Oxy"/>
    <property type="match status" value="1"/>
</dbReference>
<dbReference type="PANTHER" id="PTHR47991">
    <property type="entry name" value="OXOGLUTARATE/IRON-DEPENDENT DIOXYGENASE"/>
    <property type="match status" value="1"/>
</dbReference>
<evidence type="ECO:0000256" key="1">
    <source>
        <dbReference type="ARBA" id="ARBA00008056"/>
    </source>
</evidence>